<dbReference type="Proteomes" id="UP001597532">
    <property type="component" value="Unassembled WGS sequence"/>
</dbReference>
<feature type="domain" description="DUF4296" evidence="2">
    <location>
        <begin position="24"/>
        <end position="105"/>
    </location>
</feature>
<evidence type="ECO:0000259" key="2">
    <source>
        <dbReference type="Pfam" id="PF14129"/>
    </source>
</evidence>
<dbReference type="PROSITE" id="PS51257">
    <property type="entry name" value="PROKAR_LIPOPROTEIN"/>
    <property type="match status" value="1"/>
</dbReference>
<feature type="coiled-coil region" evidence="1">
    <location>
        <begin position="98"/>
        <end position="130"/>
    </location>
</feature>
<evidence type="ECO:0000256" key="1">
    <source>
        <dbReference type="SAM" id="Coils"/>
    </source>
</evidence>
<sequence length="139" mass="15893">MVKYLLALFLLFLVACNEEVVKKPNNLIPQEEMVSILYDISLLNAGRSINQNILNEYEIEPMGYIYKKYAIDSLQLVTSDAFYASLPTVYETIYTEVKVKLESEEEFLKAKQEEATEKAAEKAKELLKAKSIKSKDSLL</sequence>
<dbReference type="RefSeq" id="WP_251806242.1">
    <property type="nucleotide sequence ID" value="NZ_CP166679.1"/>
</dbReference>
<evidence type="ECO:0000313" key="3">
    <source>
        <dbReference type="EMBL" id="MFD2791035.1"/>
    </source>
</evidence>
<gene>
    <name evidence="3" type="ORF">ACFS1K_14765</name>
</gene>
<dbReference type="Pfam" id="PF14129">
    <property type="entry name" value="DUF4296"/>
    <property type="match status" value="1"/>
</dbReference>
<keyword evidence="4" id="KW-1185">Reference proteome</keyword>
<dbReference type="EMBL" id="JBHUOK010000032">
    <property type="protein sequence ID" value="MFD2791035.1"/>
    <property type="molecule type" value="Genomic_DNA"/>
</dbReference>
<accession>A0ABW5VKN1</accession>
<proteinExistence type="predicted"/>
<reference evidence="4" key="1">
    <citation type="journal article" date="2019" name="Int. J. Syst. Evol. Microbiol.">
        <title>The Global Catalogue of Microorganisms (GCM) 10K type strain sequencing project: providing services to taxonomists for standard genome sequencing and annotation.</title>
        <authorList>
            <consortium name="The Broad Institute Genomics Platform"/>
            <consortium name="The Broad Institute Genome Sequencing Center for Infectious Disease"/>
            <person name="Wu L."/>
            <person name="Ma J."/>
        </authorList>
    </citation>
    <scope>NUCLEOTIDE SEQUENCE [LARGE SCALE GENOMIC DNA]</scope>
    <source>
        <strain evidence="4">KCTC 52924</strain>
    </source>
</reference>
<comment type="caution">
    <text evidence="3">The sequence shown here is derived from an EMBL/GenBank/DDBJ whole genome shotgun (WGS) entry which is preliminary data.</text>
</comment>
<protein>
    <submittedName>
        <fullName evidence="3">DUF4296 domain-containing protein</fullName>
    </submittedName>
</protein>
<evidence type="ECO:0000313" key="4">
    <source>
        <dbReference type="Proteomes" id="UP001597532"/>
    </source>
</evidence>
<name>A0ABW5VKN1_9FLAO</name>
<organism evidence="3 4">
    <name type="scientific">Arenibacter antarcticus</name>
    <dbReference type="NCBI Taxonomy" id="2040469"/>
    <lineage>
        <taxon>Bacteria</taxon>
        <taxon>Pseudomonadati</taxon>
        <taxon>Bacteroidota</taxon>
        <taxon>Flavobacteriia</taxon>
        <taxon>Flavobacteriales</taxon>
        <taxon>Flavobacteriaceae</taxon>
        <taxon>Arenibacter</taxon>
    </lineage>
</organism>
<keyword evidence="1" id="KW-0175">Coiled coil</keyword>
<dbReference type="InterPro" id="IPR025381">
    <property type="entry name" value="DUF4296"/>
</dbReference>